<proteinExistence type="predicted"/>
<dbReference type="InterPro" id="IPR018611">
    <property type="entry name" value="Ufl1"/>
</dbReference>
<comment type="caution">
    <text evidence="2">The sequence shown here is derived from an EMBL/GenBank/DDBJ whole genome shotgun (WGS) entry which is preliminary data.</text>
</comment>
<dbReference type="GO" id="GO:1990592">
    <property type="term" value="P:protein K69-linked ufmylation"/>
    <property type="evidence" value="ECO:0007669"/>
    <property type="project" value="TreeGrafter"/>
</dbReference>
<dbReference type="GO" id="GO:0034976">
    <property type="term" value="P:response to endoplasmic reticulum stress"/>
    <property type="evidence" value="ECO:0007669"/>
    <property type="project" value="TreeGrafter"/>
</dbReference>
<feature type="domain" description="E3 UFM1-protein ligase 1-like" evidence="1">
    <location>
        <begin position="20"/>
        <end position="78"/>
    </location>
</feature>
<dbReference type="GO" id="GO:0061666">
    <property type="term" value="F:UFM1 ligase activity"/>
    <property type="evidence" value="ECO:0007669"/>
    <property type="project" value="InterPro"/>
</dbReference>
<dbReference type="PANTHER" id="PTHR31057:SF0">
    <property type="entry name" value="E3 UFM1-PROTEIN LIGASE 1"/>
    <property type="match status" value="1"/>
</dbReference>
<reference evidence="2" key="1">
    <citation type="journal article" date="2023" name="Insect Mol. Biol.">
        <title>Genome sequencing provides insights into the evolution of gene families encoding plant cell wall-degrading enzymes in longhorned beetles.</title>
        <authorList>
            <person name="Shin N.R."/>
            <person name="Okamura Y."/>
            <person name="Kirsch R."/>
            <person name="Pauchet Y."/>
        </authorList>
    </citation>
    <scope>NUCLEOTIDE SEQUENCE</scope>
    <source>
        <strain evidence="2">RBIC_L_NR</strain>
    </source>
</reference>
<dbReference type="GO" id="GO:0032434">
    <property type="term" value="P:regulation of proteasomal ubiquitin-dependent protein catabolic process"/>
    <property type="evidence" value="ECO:0007669"/>
    <property type="project" value="TreeGrafter"/>
</dbReference>
<dbReference type="Pfam" id="PF23659">
    <property type="entry name" value="UFL1"/>
    <property type="match status" value="1"/>
</dbReference>
<accession>A0AAV8X6G4</accession>
<organism evidence="2 3">
    <name type="scientific">Rhamnusium bicolor</name>
    <dbReference type="NCBI Taxonomy" id="1586634"/>
    <lineage>
        <taxon>Eukaryota</taxon>
        <taxon>Metazoa</taxon>
        <taxon>Ecdysozoa</taxon>
        <taxon>Arthropoda</taxon>
        <taxon>Hexapoda</taxon>
        <taxon>Insecta</taxon>
        <taxon>Pterygota</taxon>
        <taxon>Neoptera</taxon>
        <taxon>Endopterygota</taxon>
        <taxon>Coleoptera</taxon>
        <taxon>Polyphaga</taxon>
        <taxon>Cucujiformia</taxon>
        <taxon>Chrysomeloidea</taxon>
        <taxon>Cerambycidae</taxon>
        <taxon>Lepturinae</taxon>
        <taxon>Rhagiini</taxon>
        <taxon>Rhamnusium</taxon>
    </lineage>
</organism>
<dbReference type="GO" id="GO:0005789">
    <property type="term" value="C:endoplasmic reticulum membrane"/>
    <property type="evidence" value="ECO:0007669"/>
    <property type="project" value="TreeGrafter"/>
</dbReference>
<keyword evidence="3" id="KW-1185">Reference proteome</keyword>
<evidence type="ECO:0000259" key="1">
    <source>
        <dbReference type="Pfam" id="PF23659"/>
    </source>
</evidence>
<sequence>MKIIYATTVADRTANRRQTHNELQNKLNALIGDVRLFEKGIKLLPNDVQALLVKYLLKTLCTDIVTEILNYVAAEQKFKYCYRYF</sequence>
<evidence type="ECO:0000313" key="2">
    <source>
        <dbReference type="EMBL" id="KAJ8934336.1"/>
    </source>
</evidence>
<dbReference type="InterPro" id="IPR056580">
    <property type="entry name" value="Ufl1_dom"/>
</dbReference>
<name>A0AAV8X6G4_9CUCU</name>
<evidence type="ECO:0000313" key="3">
    <source>
        <dbReference type="Proteomes" id="UP001162156"/>
    </source>
</evidence>
<dbReference type="EMBL" id="JANEYF010003732">
    <property type="protein sequence ID" value="KAJ8934336.1"/>
    <property type="molecule type" value="Genomic_DNA"/>
</dbReference>
<gene>
    <name evidence="2" type="ORF">NQ314_013377</name>
</gene>
<dbReference type="AlphaFoldDB" id="A0AAV8X6G4"/>
<protein>
    <recommendedName>
        <fullName evidence="1">E3 UFM1-protein ligase 1-like domain-containing protein</fullName>
    </recommendedName>
</protein>
<dbReference type="Proteomes" id="UP001162156">
    <property type="component" value="Unassembled WGS sequence"/>
</dbReference>
<dbReference type="PANTHER" id="PTHR31057">
    <property type="entry name" value="E3 UFM1-PROTEIN LIGASE 1"/>
    <property type="match status" value="1"/>
</dbReference>